<evidence type="ECO:0000256" key="2">
    <source>
        <dbReference type="ARBA" id="ARBA00007145"/>
    </source>
</evidence>
<dbReference type="EMBL" id="ASJR01000013">
    <property type="protein sequence ID" value="ERP31442.1"/>
    <property type="molecule type" value="Genomic_DNA"/>
</dbReference>
<feature type="binding site" evidence="7">
    <location>
        <begin position="296"/>
        <end position="303"/>
    </location>
    <ligand>
        <name>ATP</name>
        <dbReference type="ChEBI" id="CHEBI:30616"/>
    </ligand>
</feature>
<feature type="binding site" evidence="7">
    <location>
        <position position="403"/>
    </location>
    <ligand>
        <name>ATP</name>
        <dbReference type="ChEBI" id="CHEBI:30616"/>
    </ligand>
</feature>
<dbReference type="InterPro" id="IPR014445">
    <property type="entry name" value="Gln-dep_NAD_synthase"/>
</dbReference>
<dbReference type="GO" id="GO:0008795">
    <property type="term" value="F:NAD+ synthase activity"/>
    <property type="evidence" value="ECO:0007669"/>
    <property type="project" value="UniProtKB-UniRule"/>
</dbReference>
<dbReference type="Pfam" id="PF00795">
    <property type="entry name" value="CN_hydrolase"/>
    <property type="match status" value="1"/>
</dbReference>
<feature type="binding site" evidence="7">
    <location>
        <position position="121"/>
    </location>
    <ligand>
        <name>L-glutamine</name>
        <dbReference type="ChEBI" id="CHEBI:58359"/>
    </ligand>
</feature>
<dbReference type="eggNOG" id="COG0388">
    <property type="taxonomic scope" value="Bacteria"/>
</dbReference>
<dbReference type="GO" id="GO:0003952">
    <property type="term" value="F:NAD+ synthase (glutamine-hydrolyzing) activity"/>
    <property type="evidence" value="ECO:0007669"/>
    <property type="project" value="UniProtKB-UniRule"/>
</dbReference>
<name>U7D8M3_9BACT</name>
<evidence type="ECO:0000256" key="1">
    <source>
        <dbReference type="ARBA" id="ARBA00005188"/>
    </source>
</evidence>
<dbReference type="InterPro" id="IPR003694">
    <property type="entry name" value="NAD_synthase"/>
</dbReference>
<comment type="similarity">
    <text evidence="2 7 8">In the C-terminal section; belongs to the NAD synthetase family.</text>
</comment>
<dbReference type="GO" id="GO:0009435">
    <property type="term" value="P:NAD+ biosynthetic process"/>
    <property type="evidence" value="ECO:0007669"/>
    <property type="project" value="UniProtKB-UniRule"/>
</dbReference>
<dbReference type="GO" id="GO:0005737">
    <property type="term" value="C:cytoplasm"/>
    <property type="evidence" value="ECO:0007669"/>
    <property type="project" value="InterPro"/>
</dbReference>
<evidence type="ECO:0000256" key="9">
    <source>
        <dbReference type="RuleBase" id="RU003811"/>
    </source>
</evidence>
<evidence type="ECO:0000313" key="12">
    <source>
        <dbReference type="Proteomes" id="UP000017148"/>
    </source>
</evidence>
<evidence type="ECO:0000256" key="6">
    <source>
        <dbReference type="ARBA" id="ARBA00023027"/>
    </source>
</evidence>
<protein>
    <recommendedName>
        <fullName evidence="7 8">Glutamine-dependent NAD(+) synthetase</fullName>
        <ecNumber evidence="7 8">6.3.5.1</ecNumber>
    </recommendedName>
    <alternativeName>
        <fullName evidence="7 8">NAD(+) synthase [glutamine-hydrolyzing]</fullName>
    </alternativeName>
</protein>
<feature type="binding site" evidence="7">
    <location>
        <position position="379"/>
    </location>
    <ligand>
        <name>deamido-NAD(+)</name>
        <dbReference type="ChEBI" id="CHEBI:58437"/>
        <note>ligand shared between two neighboring subunits</note>
    </ligand>
</feature>
<comment type="function">
    <text evidence="7">Catalyzes the ATP-dependent amidation of deamido-NAD to form NAD. Uses L-glutamine as a nitrogen source.</text>
</comment>
<evidence type="ECO:0000256" key="5">
    <source>
        <dbReference type="ARBA" id="ARBA00022840"/>
    </source>
</evidence>
<dbReference type="PROSITE" id="PS50263">
    <property type="entry name" value="CN_HYDROLASE"/>
    <property type="match status" value="1"/>
</dbReference>
<keyword evidence="12" id="KW-1185">Reference proteome</keyword>
<evidence type="ECO:0000256" key="4">
    <source>
        <dbReference type="ARBA" id="ARBA00022741"/>
    </source>
</evidence>
<sequence>MKIALCQLNPIVGDIEGNLKKAEAIIENINYRRADLFVFPELFITGYPPRDLLDHTWFIQQAGYALDRLCMLSKSIPEKALITGAILPNTGPYGRALYNSAVCIMNGKILFAQHKSLLPSYDVFDEHRYFEPASEHGTFVFKDTRIGITICEDMWARNTHSFTYEQNPVHELKKCGAELIINISASPYYRNKSQQRLRVIQDHARSEKIPFILVNTVGANDELIFDGGSTAVNAHGVCMSRLPFFEEALEIVDMNDTDTVPIHTSRTDDYEELRQALVLGIQDYFSKSGFTHAFIGLSGGIDSAVTAALAVQALGKENVRGITMPSKYSSPGSIDDSRSLASNLGISMEEISIGQIHTAFEEELAPHFSEFPPNTAEENVQSRIRGALLMAFANKFGALVLNTGNKSEMAVGYCTLYGDMNGALSILADLYKTEVFALAHHLNTMGECIPENTLSKPPSAELREEQLDQDTLPPYDLLDEVLFALLEEDQSSEDLISKGIDPQIVHWIIRSLQINEYKRRQAPPVLKVTPKAFGMGRRFPIVSKYEW</sequence>
<dbReference type="RefSeq" id="WP_022637091.1">
    <property type="nucleotide sequence ID" value="NZ_ASJR01000013.1"/>
</dbReference>
<comment type="catalytic activity">
    <reaction evidence="7 8">
        <text>deamido-NAD(+) + L-glutamine + ATP + H2O = L-glutamate + AMP + diphosphate + NAD(+) + H(+)</text>
        <dbReference type="Rhea" id="RHEA:24384"/>
        <dbReference type="ChEBI" id="CHEBI:15377"/>
        <dbReference type="ChEBI" id="CHEBI:15378"/>
        <dbReference type="ChEBI" id="CHEBI:29985"/>
        <dbReference type="ChEBI" id="CHEBI:30616"/>
        <dbReference type="ChEBI" id="CHEBI:33019"/>
        <dbReference type="ChEBI" id="CHEBI:57540"/>
        <dbReference type="ChEBI" id="CHEBI:58359"/>
        <dbReference type="ChEBI" id="CHEBI:58437"/>
        <dbReference type="ChEBI" id="CHEBI:456215"/>
        <dbReference type="EC" id="6.3.5.1"/>
    </reaction>
</comment>
<reference evidence="11 12" key="1">
    <citation type="journal article" date="2013" name="Environ. Microbiol.">
        <title>Genome analysis of Chitinivibrio alkaliphilus gen. nov., sp. nov., a novel extremely haloalkaliphilic anaerobic chitinolytic bacterium from the candidate phylum Termite Group 3.</title>
        <authorList>
            <person name="Sorokin D.Y."/>
            <person name="Gumerov V.M."/>
            <person name="Rakitin A.L."/>
            <person name="Beletsky A.V."/>
            <person name="Damste J.S."/>
            <person name="Muyzer G."/>
            <person name="Mardanov A.V."/>
            <person name="Ravin N.V."/>
        </authorList>
    </citation>
    <scope>NUCLEOTIDE SEQUENCE [LARGE SCALE GENOMIC DNA]</scope>
    <source>
        <strain evidence="11 12">ACht1</strain>
    </source>
</reference>
<dbReference type="SUPFAM" id="SSF56317">
    <property type="entry name" value="Carbon-nitrogen hydrolase"/>
    <property type="match status" value="1"/>
</dbReference>
<feature type="binding site" evidence="7">
    <location>
        <position position="192"/>
    </location>
    <ligand>
        <name>L-glutamine</name>
        <dbReference type="ChEBI" id="CHEBI:58359"/>
    </ligand>
</feature>
<dbReference type="NCBIfam" id="TIGR00552">
    <property type="entry name" value="nadE"/>
    <property type="match status" value="1"/>
</dbReference>
<dbReference type="InterPro" id="IPR022310">
    <property type="entry name" value="NAD/GMP_synthase"/>
</dbReference>
<dbReference type="eggNOG" id="COG0171">
    <property type="taxonomic scope" value="Bacteria"/>
</dbReference>
<dbReference type="CDD" id="cd07570">
    <property type="entry name" value="GAT_Gln-NAD-synth"/>
    <property type="match status" value="1"/>
</dbReference>
<dbReference type="NCBIfam" id="NF010588">
    <property type="entry name" value="PRK13981.1"/>
    <property type="match status" value="1"/>
</dbReference>
<keyword evidence="6 7" id="KW-0520">NAD</keyword>
<feature type="binding site" evidence="7">
    <location>
        <position position="186"/>
    </location>
    <ligand>
        <name>L-glutamine</name>
        <dbReference type="ChEBI" id="CHEBI:58359"/>
    </ligand>
</feature>
<comment type="similarity">
    <text evidence="9">Belongs to the NAD synthetase family.</text>
</comment>
<dbReference type="STRING" id="1313304.CALK_1643"/>
<comment type="pathway">
    <text evidence="1 7 8">Cofactor biosynthesis; NAD(+) biosynthesis; NAD(+) from deamido-NAD(+) (L-Gln route): step 1/1.</text>
</comment>
<gene>
    <name evidence="7" type="primary">nadE</name>
    <name evidence="11" type="ORF">CALK_1643</name>
</gene>
<dbReference type="EC" id="6.3.5.1" evidence="7 8"/>
<dbReference type="Gene3D" id="3.60.110.10">
    <property type="entry name" value="Carbon-nitrogen hydrolase"/>
    <property type="match status" value="1"/>
</dbReference>
<dbReference type="Pfam" id="PF02540">
    <property type="entry name" value="NAD_synthase"/>
    <property type="match status" value="1"/>
</dbReference>
<dbReference type="CDD" id="cd00553">
    <property type="entry name" value="NAD_synthase"/>
    <property type="match status" value="1"/>
</dbReference>
<dbReference type="InterPro" id="IPR014729">
    <property type="entry name" value="Rossmann-like_a/b/a_fold"/>
</dbReference>
<dbReference type="Proteomes" id="UP000017148">
    <property type="component" value="Unassembled WGS sequence"/>
</dbReference>
<comment type="caution">
    <text evidence="7">Lacks conserved residue(s) required for the propagation of feature annotation.</text>
</comment>
<dbReference type="PATRIC" id="fig|1313304.3.peg.1567"/>
<comment type="caution">
    <text evidence="11">The sequence shown here is derived from an EMBL/GenBank/DDBJ whole genome shotgun (WGS) entry which is preliminary data.</text>
</comment>
<dbReference type="GO" id="GO:0005524">
    <property type="term" value="F:ATP binding"/>
    <property type="evidence" value="ECO:0007669"/>
    <property type="project" value="UniProtKB-UniRule"/>
</dbReference>
<dbReference type="FunFam" id="3.40.50.620:FF:000106">
    <property type="entry name" value="Glutamine-dependent NAD(+) synthetase"/>
    <property type="match status" value="1"/>
</dbReference>
<keyword evidence="3 7" id="KW-0436">Ligase</keyword>
<dbReference type="HAMAP" id="MF_02090">
    <property type="entry name" value="NadE_glutamine_dep"/>
    <property type="match status" value="1"/>
</dbReference>
<evidence type="ECO:0000256" key="7">
    <source>
        <dbReference type="HAMAP-Rule" id="MF_02090"/>
    </source>
</evidence>
<dbReference type="PIRSF" id="PIRSF006630">
    <property type="entry name" value="NADS_GAT"/>
    <property type="match status" value="1"/>
</dbReference>
<dbReference type="AlphaFoldDB" id="U7D8M3"/>
<dbReference type="InterPro" id="IPR003010">
    <property type="entry name" value="C-N_Hydrolase"/>
</dbReference>
<dbReference type="SUPFAM" id="SSF52402">
    <property type="entry name" value="Adenine nucleotide alpha hydrolases-like"/>
    <property type="match status" value="1"/>
</dbReference>
<evidence type="ECO:0000259" key="10">
    <source>
        <dbReference type="PROSITE" id="PS50263"/>
    </source>
</evidence>
<dbReference type="OrthoDB" id="9803818at2"/>
<dbReference type="UniPathway" id="UPA00253">
    <property type="reaction ID" value="UER00334"/>
</dbReference>
<feature type="active site" description="Proton acceptor; for glutaminase activity" evidence="7">
    <location>
        <position position="41"/>
    </location>
</feature>
<dbReference type="PANTHER" id="PTHR23090">
    <property type="entry name" value="NH 3 /GLUTAMINE-DEPENDENT NAD + SYNTHETASE"/>
    <property type="match status" value="1"/>
</dbReference>
<evidence type="ECO:0000313" key="11">
    <source>
        <dbReference type="EMBL" id="ERP31442.1"/>
    </source>
</evidence>
<dbReference type="InterPro" id="IPR036526">
    <property type="entry name" value="C-N_Hydrolase_sf"/>
</dbReference>
<organism evidence="11 12">
    <name type="scientific">Chitinivibrio alkaliphilus ACht1</name>
    <dbReference type="NCBI Taxonomy" id="1313304"/>
    <lineage>
        <taxon>Bacteria</taxon>
        <taxon>Pseudomonadati</taxon>
        <taxon>Fibrobacterota</taxon>
        <taxon>Chitinivibrionia</taxon>
        <taxon>Chitinivibrionales</taxon>
        <taxon>Chitinivibrionaceae</taxon>
        <taxon>Chitinivibrio</taxon>
    </lineage>
</organism>
<feature type="binding site" evidence="7">
    <location>
        <position position="518"/>
    </location>
    <ligand>
        <name>deamido-NAD(+)</name>
        <dbReference type="ChEBI" id="CHEBI:58437"/>
        <note>ligand shared between two neighboring subunits</note>
    </ligand>
</feature>
<feature type="domain" description="CN hydrolase" evidence="10">
    <location>
        <begin position="1"/>
        <end position="259"/>
    </location>
</feature>
<evidence type="ECO:0000256" key="8">
    <source>
        <dbReference type="PIRNR" id="PIRNR006630"/>
    </source>
</evidence>
<dbReference type="Gene3D" id="3.40.50.620">
    <property type="entry name" value="HUPs"/>
    <property type="match status" value="1"/>
</dbReference>
<proteinExistence type="inferred from homology"/>
<dbReference type="GO" id="GO:0004359">
    <property type="term" value="F:glutaminase activity"/>
    <property type="evidence" value="ECO:0007669"/>
    <property type="project" value="InterPro"/>
</dbReference>
<accession>U7D8M3</accession>
<dbReference type="PANTHER" id="PTHR23090:SF9">
    <property type="entry name" value="GLUTAMINE-DEPENDENT NAD(+) SYNTHETASE"/>
    <property type="match status" value="1"/>
</dbReference>
<keyword evidence="4 7" id="KW-0547">Nucleotide-binding</keyword>
<evidence type="ECO:0000256" key="3">
    <source>
        <dbReference type="ARBA" id="ARBA00022598"/>
    </source>
</evidence>
<feature type="active site" description="Nucleophile; for glutaminase activity" evidence="7">
    <location>
        <position position="151"/>
    </location>
</feature>
<feature type="active site" description="For glutaminase activity" evidence="7">
    <location>
        <position position="115"/>
    </location>
</feature>
<feature type="binding site" evidence="7">
    <location>
        <position position="408"/>
    </location>
    <ligand>
        <name>deamido-NAD(+)</name>
        <dbReference type="ChEBI" id="CHEBI:58437"/>
        <note>ligand shared between two neighboring subunits</note>
    </ligand>
</feature>
<keyword evidence="5 7" id="KW-0067">ATP-binding</keyword>